<dbReference type="EMBL" id="MN422072">
    <property type="protein sequence ID" value="QGW08806.1"/>
    <property type="molecule type" value="mRNA"/>
</dbReference>
<accession>A0A654JT26</accession>
<dbReference type="AlphaFoldDB" id="A0A654JT26"/>
<dbReference type="GO" id="GO:0003700">
    <property type="term" value="F:DNA-binding transcription factor activity"/>
    <property type="evidence" value="ECO:0007669"/>
    <property type="project" value="UniProtKB-UniRule"/>
</dbReference>
<evidence type="ECO:0000256" key="2">
    <source>
        <dbReference type="PROSITE-ProRule" id="PRU00850"/>
    </source>
</evidence>
<name>A0A654JT26_9BASI</name>
<evidence type="ECO:0000259" key="4">
    <source>
        <dbReference type="PROSITE" id="PS51517"/>
    </source>
</evidence>
<feature type="compositionally biased region" description="Low complexity" evidence="3">
    <location>
        <begin position="1"/>
        <end position="14"/>
    </location>
</feature>
<proteinExistence type="evidence at transcript level"/>
<dbReference type="InterPro" id="IPR052605">
    <property type="entry name" value="Fungal_trans_regulator"/>
</dbReference>
<dbReference type="GO" id="GO:0045944">
    <property type="term" value="P:positive regulation of transcription by RNA polymerase II"/>
    <property type="evidence" value="ECO:0007669"/>
    <property type="project" value="TreeGrafter"/>
</dbReference>
<dbReference type="Gene3D" id="2.60.40.1390">
    <property type="entry name" value="NDT80 DNA-binding domain"/>
    <property type="match status" value="1"/>
</dbReference>
<feature type="compositionally biased region" description="Acidic residues" evidence="3">
    <location>
        <begin position="895"/>
        <end position="905"/>
    </location>
</feature>
<protein>
    <submittedName>
        <fullName evidence="5">P53-like transcription factor</fullName>
    </submittedName>
</protein>
<dbReference type="PANTHER" id="PTHR35144">
    <property type="entry name" value="MEIOSIS-SPECIFIC TRANSCRIPTION FACTOR NDT80"/>
    <property type="match status" value="1"/>
</dbReference>
<dbReference type="GO" id="GO:0051321">
    <property type="term" value="P:meiotic cell cycle"/>
    <property type="evidence" value="ECO:0007669"/>
    <property type="project" value="TreeGrafter"/>
</dbReference>
<evidence type="ECO:0000256" key="3">
    <source>
        <dbReference type="SAM" id="MobiDB-lite"/>
    </source>
</evidence>
<dbReference type="Pfam" id="PF05224">
    <property type="entry name" value="NDT80_PhoG"/>
    <property type="match status" value="1"/>
</dbReference>
<reference evidence="5" key="1">
    <citation type="submission" date="2019-08" db="EMBL/GenBank/DDBJ databases">
        <authorList>
            <person name="Wang P."/>
            <person name="Yin Y."/>
            <person name="Zhang Y."/>
            <person name="Ye Z."/>
        </authorList>
    </citation>
    <scope>NUCLEOTIDE SEQUENCE</scope>
</reference>
<feature type="compositionally biased region" description="Low complexity" evidence="3">
    <location>
        <begin position="61"/>
        <end position="86"/>
    </location>
</feature>
<feature type="compositionally biased region" description="Low complexity" evidence="3">
    <location>
        <begin position="880"/>
        <end position="890"/>
    </location>
</feature>
<dbReference type="InterPro" id="IPR037141">
    <property type="entry name" value="NDT80_DNA-bd_dom_sf"/>
</dbReference>
<evidence type="ECO:0000313" key="5">
    <source>
        <dbReference type="EMBL" id="QGW08806.1"/>
    </source>
</evidence>
<feature type="domain" description="NDT80" evidence="4">
    <location>
        <begin position="561"/>
        <end position="825"/>
    </location>
</feature>
<feature type="region of interest" description="Disordered" evidence="3">
    <location>
        <begin position="180"/>
        <end position="229"/>
    </location>
</feature>
<feature type="region of interest" description="Disordered" evidence="3">
    <location>
        <begin position="822"/>
        <end position="925"/>
    </location>
</feature>
<sequence length="925" mass="99183">MHLAPRLSSASAPADKASFPSMQTSGCSRYKDDAVLVQASPLPPSPQPSPFTADARRLSAQRRSSSSLLLPSPAPALASSRRSTPSGLTTPSHRTETAGLYNWSPILLTPPDSSLGRKRAPSRSGPPDSSAPYQSRSTAYPRFYRSTLCTESPTLATRRAKTIHQLSSGLTSLCVAAGQASSDLRTPTMSSTRASQVSPRSQRDQRHALQASPRTGGSHPHPKNVLPPMKPRALTVDGAERPTLPPVLGYAPQTQVGPIRSSSFSSLRHGADYRSNPYFHSTCARRSVVHTRATPSLSPQTSREASDAEVWSPCHAPWTPTSSVRSTSGSVYHEDVVASSYTLSRTSVSTPFHLDSSPIGPPRLFAQSPTKRENGGTPGVKTAAQLPSPHLFKSSNALGLYLEPAPFPSEMLHLDLGPTAHRGLTPREADILLLSGGIANVSKRQARVAPHMLARSPMPMSDLSSQTPSPSSHSDESLPKLSLGHRRVLDSQNLDPGLPLPALHLHDPRRRAPASIVYRRPPSKNEVDDFLYKMPILRGMSPLDDMSSDSGGEDADEPPVGPSTLADSQSFPANEQQAKKEIKKADVLEEGSTGEIFVRSKAILPLSLAPKEGRSDACDKLYCKLDSTTHQCFSVVDGKWACYRRNYLKVDVSFHFEDAQGRRCDNVHGDLVCSPKDGSPFIVERFAVHMTAHIVNTDGRLQKGRQGLVPLIQFGPARERGPREAVQPVELRAGGSVTQDASANEQAATRSGNIAALRRVQIRSATMNNGQRGSAGQQFYALKLTLLAYPRQAVLSPSAGTELASLVSHPITVRGRSKVHYGAPAATGKRQVNPQVAAGAAERKPSSSKRVCASSSGERAKRSNHAANGGASGQHRRSTRLLLSTSCSLSGESNETIEDADDEGDGDRLGSGTRDCKVMDIRSVL</sequence>
<feature type="DNA-binding region" description="NDT80" evidence="2">
    <location>
        <begin position="561"/>
        <end position="825"/>
    </location>
</feature>
<dbReference type="SUPFAM" id="SSF49417">
    <property type="entry name" value="p53-like transcription factors"/>
    <property type="match status" value="1"/>
</dbReference>
<feature type="compositionally biased region" description="Low complexity" evidence="3">
    <location>
        <begin position="461"/>
        <end position="472"/>
    </location>
</feature>
<dbReference type="GO" id="GO:0003677">
    <property type="term" value="F:DNA binding"/>
    <property type="evidence" value="ECO:0007669"/>
    <property type="project" value="UniProtKB-KW"/>
</dbReference>
<dbReference type="PANTHER" id="PTHR35144:SF2">
    <property type="entry name" value="MEIOSIS-SPECIFIC TRANSCRIPTION FACTOR NDT80"/>
    <property type="match status" value="1"/>
</dbReference>
<dbReference type="InterPro" id="IPR008967">
    <property type="entry name" value="p53-like_TF_DNA-bd_sf"/>
</dbReference>
<feature type="region of interest" description="Disordered" evidence="3">
    <location>
        <begin position="456"/>
        <end position="479"/>
    </location>
</feature>
<evidence type="ECO:0000256" key="1">
    <source>
        <dbReference type="ARBA" id="ARBA00023125"/>
    </source>
</evidence>
<feature type="compositionally biased region" description="Basic and acidic residues" evidence="3">
    <location>
        <begin position="914"/>
        <end position="925"/>
    </location>
</feature>
<dbReference type="InterPro" id="IPR024061">
    <property type="entry name" value="NDT80_DNA-bd_dom"/>
</dbReference>
<feature type="compositionally biased region" description="Polar residues" evidence="3">
    <location>
        <begin position="565"/>
        <end position="576"/>
    </location>
</feature>
<keyword evidence="1 2" id="KW-0238">DNA-binding</keyword>
<dbReference type="PROSITE" id="PS51517">
    <property type="entry name" value="NDT80"/>
    <property type="match status" value="1"/>
</dbReference>
<dbReference type="GO" id="GO:0000228">
    <property type="term" value="C:nuclear chromosome"/>
    <property type="evidence" value="ECO:0007669"/>
    <property type="project" value="TreeGrafter"/>
</dbReference>
<feature type="region of interest" description="Disordered" evidence="3">
    <location>
        <begin position="541"/>
        <end position="580"/>
    </location>
</feature>
<feature type="compositionally biased region" description="Polar residues" evidence="3">
    <location>
        <begin position="180"/>
        <end position="200"/>
    </location>
</feature>
<feature type="region of interest" description="Disordered" evidence="3">
    <location>
        <begin position="351"/>
        <end position="385"/>
    </location>
</feature>
<organism evidence="5">
    <name type="scientific">Ustilago esculenta</name>
    <dbReference type="NCBI Taxonomy" id="185366"/>
    <lineage>
        <taxon>Eukaryota</taxon>
        <taxon>Fungi</taxon>
        <taxon>Dikarya</taxon>
        <taxon>Basidiomycota</taxon>
        <taxon>Ustilaginomycotina</taxon>
        <taxon>Ustilaginomycetes</taxon>
        <taxon>Ustilaginales</taxon>
        <taxon>Ustilaginaceae</taxon>
        <taxon>Ustilago</taxon>
    </lineage>
</organism>
<feature type="region of interest" description="Disordered" evidence="3">
    <location>
        <begin position="1"/>
        <end position="137"/>
    </location>
</feature>